<comment type="caution">
    <text evidence="2">The sequence shown here is derived from an EMBL/GenBank/DDBJ whole genome shotgun (WGS) entry which is preliminary data.</text>
</comment>
<dbReference type="AlphaFoldDB" id="A0A5N6LEJ3"/>
<gene>
    <name evidence="2" type="ORF">E3N88_43576</name>
</gene>
<protein>
    <submittedName>
        <fullName evidence="2">Uncharacterized protein</fullName>
    </submittedName>
</protein>
<evidence type="ECO:0000313" key="3">
    <source>
        <dbReference type="Proteomes" id="UP000326396"/>
    </source>
</evidence>
<evidence type="ECO:0000313" key="2">
    <source>
        <dbReference type="EMBL" id="KAD0903821.1"/>
    </source>
</evidence>
<feature type="compositionally biased region" description="Polar residues" evidence="1">
    <location>
        <begin position="1"/>
        <end position="11"/>
    </location>
</feature>
<feature type="region of interest" description="Disordered" evidence="1">
    <location>
        <begin position="1"/>
        <end position="35"/>
    </location>
</feature>
<evidence type="ECO:0000256" key="1">
    <source>
        <dbReference type="SAM" id="MobiDB-lite"/>
    </source>
</evidence>
<reference evidence="2 3" key="1">
    <citation type="submission" date="2019-05" db="EMBL/GenBank/DDBJ databases">
        <title>Mikania micrantha, genome provides insights into the molecular mechanism of rapid growth.</title>
        <authorList>
            <person name="Liu B."/>
        </authorList>
    </citation>
    <scope>NUCLEOTIDE SEQUENCE [LARGE SCALE GENOMIC DNA]</scope>
    <source>
        <strain evidence="2">NLD-2019</strain>
        <tissue evidence="2">Leaf</tissue>
    </source>
</reference>
<keyword evidence="3" id="KW-1185">Reference proteome</keyword>
<accession>A0A5N6LEJ3</accession>
<sequence length="78" mass="8718">MMRATSASQRTESSHRTTPPHHQHSHTGLQRERLVGLTKDAFTTVGGLKEKDLHCEMEQLLVVVKRWGVLAATDGEAR</sequence>
<proteinExistence type="predicted"/>
<dbReference type="EMBL" id="SZYD01001279">
    <property type="protein sequence ID" value="KAD0903821.1"/>
    <property type="molecule type" value="Genomic_DNA"/>
</dbReference>
<dbReference type="Proteomes" id="UP000326396">
    <property type="component" value="Unassembled WGS sequence"/>
</dbReference>
<organism evidence="2 3">
    <name type="scientific">Mikania micrantha</name>
    <name type="common">bitter vine</name>
    <dbReference type="NCBI Taxonomy" id="192012"/>
    <lineage>
        <taxon>Eukaryota</taxon>
        <taxon>Viridiplantae</taxon>
        <taxon>Streptophyta</taxon>
        <taxon>Embryophyta</taxon>
        <taxon>Tracheophyta</taxon>
        <taxon>Spermatophyta</taxon>
        <taxon>Magnoliopsida</taxon>
        <taxon>eudicotyledons</taxon>
        <taxon>Gunneridae</taxon>
        <taxon>Pentapetalae</taxon>
        <taxon>asterids</taxon>
        <taxon>campanulids</taxon>
        <taxon>Asterales</taxon>
        <taxon>Asteraceae</taxon>
        <taxon>Asteroideae</taxon>
        <taxon>Heliantheae alliance</taxon>
        <taxon>Eupatorieae</taxon>
        <taxon>Mikania</taxon>
    </lineage>
</organism>
<name>A0A5N6LEJ3_9ASTR</name>